<feature type="region of interest" description="Disordered" evidence="1">
    <location>
        <begin position="18"/>
        <end position="49"/>
    </location>
</feature>
<sequence length="82" mass="8593">MTLVVLIVLFDTASIANRTDRTRPENPGDQAIPRDHGYGPQGGQGRGGAHAATLDLGFYRFVGTVIALCGIVLTLGGLLESL</sequence>
<dbReference type="EMBL" id="CP108090">
    <property type="protein sequence ID" value="WUQ17179.1"/>
    <property type="molecule type" value="Genomic_DNA"/>
</dbReference>
<accession>A0ABZ1TMW3</accession>
<dbReference type="Proteomes" id="UP001432039">
    <property type="component" value="Chromosome"/>
</dbReference>
<keyword evidence="4" id="KW-1185">Reference proteome</keyword>
<organism evidence="3 4">
    <name type="scientific">Streptomyces virginiae</name>
    <name type="common">Streptomyces cinnamonensis</name>
    <dbReference type="NCBI Taxonomy" id="1961"/>
    <lineage>
        <taxon>Bacteria</taxon>
        <taxon>Bacillati</taxon>
        <taxon>Actinomycetota</taxon>
        <taxon>Actinomycetes</taxon>
        <taxon>Kitasatosporales</taxon>
        <taxon>Streptomycetaceae</taxon>
        <taxon>Streptomyces</taxon>
    </lineage>
</organism>
<keyword evidence="2" id="KW-1133">Transmembrane helix</keyword>
<gene>
    <name evidence="3" type="ORF">OG517_40485</name>
</gene>
<evidence type="ECO:0000256" key="1">
    <source>
        <dbReference type="SAM" id="MobiDB-lite"/>
    </source>
</evidence>
<evidence type="ECO:0000313" key="4">
    <source>
        <dbReference type="Proteomes" id="UP001432039"/>
    </source>
</evidence>
<proteinExistence type="predicted"/>
<reference evidence="3" key="1">
    <citation type="submission" date="2022-10" db="EMBL/GenBank/DDBJ databases">
        <title>The complete genomes of actinobacterial strains from the NBC collection.</title>
        <authorList>
            <person name="Joergensen T.S."/>
            <person name="Alvarez Arevalo M."/>
            <person name="Sterndorff E.B."/>
            <person name="Faurdal D."/>
            <person name="Vuksanovic O."/>
            <person name="Mourched A.-S."/>
            <person name="Charusanti P."/>
            <person name="Shaw S."/>
            <person name="Blin K."/>
            <person name="Weber T."/>
        </authorList>
    </citation>
    <scope>NUCLEOTIDE SEQUENCE</scope>
    <source>
        <strain evidence="3">NBC_00248</strain>
    </source>
</reference>
<feature type="transmembrane region" description="Helical" evidence="2">
    <location>
        <begin position="58"/>
        <end position="79"/>
    </location>
</feature>
<feature type="compositionally biased region" description="Basic and acidic residues" evidence="1">
    <location>
        <begin position="18"/>
        <end position="37"/>
    </location>
</feature>
<evidence type="ECO:0000256" key="2">
    <source>
        <dbReference type="SAM" id="Phobius"/>
    </source>
</evidence>
<evidence type="ECO:0000313" key="3">
    <source>
        <dbReference type="EMBL" id="WUQ17179.1"/>
    </source>
</evidence>
<keyword evidence="2" id="KW-0472">Membrane</keyword>
<feature type="compositionally biased region" description="Gly residues" evidence="1">
    <location>
        <begin position="39"/>
        <end position="48"/>
    </location>
</feature>
<name>A0ABZ1TMW3_STRVG</name>
<protein>
    <submittedName>
        <fullName evidence="3">Uncharacterized protein</fullName>
    </submittedName>
</protein>
<keyword evidence="2" id="KW-0812">Transmembrane</keyword>